<dbReference type="Proteomes" id="UP000233256">
    <property type="component" value="Unassembled WGS sequence"/>
</dbReference>
<dbReference type="InterPro" id="IPR027417">
    <property type="entry name" value="P-loop_NTPase"/>
</dbReference>
<proteinExistence type="predicted"/>
<evidence type="ECO:0000313" key="2">
    <source>
        <dbReference type="Proteomes" id="UP000233256"/>
    </source>
</evidence>
<dbReference type="AlphaFoldDB" id="A0A2N1PLZ5"/>
<evidence type="ECO:0000313" key="1">
    <source>
        <dbReference type="EMBL" id="PKK89356.1"/>
    </source>
</evidence>
<dbReference type="EMBL" id="PGXC01000019">
    <property type="protein sequence ID" value="PKK89356.1"/>
    <property type="molecule type" value="Genomic_DNA"/>
</dbReference>
<accession>A0A2N1PLZ5</accession>
<comment type="caution">
    <text evidence="1">The sequence shown here is derived from an EMBL/GenBank/DDBJ whole genome shotgun (WGS) entry which is preliminary data.</text>
</comment>
<reference evidence="1 2" key="1">
    <citation type="journal article" date="2017" name="ISME J.">
        <title>Potential for microbial H2 and metal transformations associated with novel bacteria and archaea in deep terrestrial subsurface sediments.</title>
        <authorList>
            <person name="Hernsdorf A.W."/>
            <person name="Amano Y."/>
            <person name="Miyakawa K."/>
            <person name="Ise K."/>
            <person name="Suzuki Y."/>
            <person name="Anantharaman K."/>
            <person name="Probst A."/>
            <person name="Burstein D."/>
            <person name="Thomas B.C."/>
            <person name="Banfield J.F."/>
        </authorList>
    </citation>
    <scope>NUCLEOTIDE SEQUENCE [LARGE SCALE GENOMIC DNA]</scope>
    <source>
        <strain evidence="1">HGW-Wallbacteria-1</strain>
    </source>
</reference>
<name>A0A2N1PLZ5_9BACT</name>
<evidence type="ECO:0008006" key="3">
    <source>
        <dbReference type="Google" id="ProtNLM"/>
    </source>
</evidence>
<organism evidence="1 2">
    <name type="scientific">Candidatus Wallbacteria bacterium HGW-Wallbacteria-1</name>
    <dbReference type="NCBI Taxonomy" id="2013854"/>
    <lineage>
        <taxon>Bacteria</taxon>
        <taxon>Candidatus Walliibacteriota</taxon>
    </lineage>
</organism>
<protein>
    <recommendedName>
        <fullName evidence="3">G domain-containing protein</fullName>
    </recommendedName>
</protein>
<dbReference type="SUPFAM" id="SSF52540">
    <property type="entry name" value="P-loop containing nucleoside triphosphate hydrolases"/>
    <property type="match status" value="1"/>
</dbReference>
<dbReference type="Gene3D" id="3.40.50.300">
    <property type="entry name" value="P-loop containing nucleotide triphosphate hydrolases"/>
    <property type="match status" value="1"/>
</dbReference>
<gene>
    <name evidence="1" type="ORF">CVV64_14555</name>
</gene>
<sequence>MIKKKNETIEKIFFWVKDTLADQKDWIFDKSGEFYNFLKKRFIGQDIAFLGPTRAGKTSLIKILMNPNINIMNEPYQATRSQEIKSVVIHYTIPMSNLNDEVKTIPLKVPIIRDIGGEVSYRDLEQSTTENIDNWESVVKKIQYIYYLFNLNKFLQEKKYKTRVLADMDWIASYNQVYKPGFGLICFGTFLDNVNQKLKDKHGGNNFFSVQETLKKSLGDFSNHLIYFSPIDLTSRINRPKIISNSLYKIYLGSPEAEIPICAKDTKQ</sequence>